<evidence type="ECO:0000256" key="2">
    <source>
        <dbReference type="ARBA" id="ARBA00034301"/>
    </source>
</evidence>
<proteinExistence type="predicted"/>
<comment type="function">
    <text evidence="2">Counteracts the endogenous Pycsar antiviral defense system. Phosphodiesterase that enables metal-dependent hydrolysis of host cyclic nucleotide Pycsar defense signals such as cCMP and cUMP.</text>
</comment>
<dbReference type="SMART" id="SM00849">
    <property type="entry name" value="Lactamase_B"/>
    <property type="match status" value="1"/>
</dbReference>
<organism evidence="5 6">
    <name type="scientific">Cohnella silvisoli</name>
    <dbReference type="NCBI Taxonomy" id="2873699"/>
    <lineage>
        <taxon>Bacteria</taxon>
        <taxon>Bacillati</taxon>
        <taxon>Bacillota</taxon>
        <taxon>Bacilli</taxon>
        <taxon>Bacillales</taxon>
        <taxon>Paenibacillaceae</taxon>
        <taxon>Cohnella</taxon>
    </lineage>
</organism>
<evidence type="ECO:0000256" key="1">
    <source>
        <dbReference type="ARBA" id="ARBA00034221"/>
    </source>
</evidence>
<dbReference type="InterPro" id="IPR050855">
    <property type="entry name" value="NDM-1-like"/>
</dbReference>
<dbReference type="EMBL" id="JASKHM010000021">
    <property type="protein sequence ID" value="MEQ4486381.1"/>
    <property type="molecule type" value="Genomic_DNA"/>
</dbReference>
<evidence type="ECO:0000256" key="3">
    <source>
        <dbReference type="ARBA" id="ARBA00048505"/>
    </source>
</evidence>
<evidence type="ECO:0000313" key="5">
    <source>
        <dbReference type="EMBL" id="MEQ4486381.1"/>
    </source>
</evidence>
<reference evidence="5 6" key="1">
    <citation type="journal article" date="2023" name="Genome Announc.">
        <title>Pan-Genome Analyses of the Genus Cohnella and Proposal of the Novel Species Cohnella silvisoli sp. nov., Isolated from Forest Soil.</title>
        <authorList>
            <person name="Wang C."/>
            <person name="Mao L."/>
            <person name="Bao G."/>
            <person name="Zhu H."/>
        </authorList>
    </citation>
    <scope>NUCLEOTIDE SEQUENCE [LARGE SCALE GENOMIC DNA]</scope>
    <source>
        <strain evidence="5 6">NL03-T5-1</strain>
    </source>
</reference>
<comment type="caution">
    <text evidence="5">The sequence shown here is derived from an EMBL/GenBank/DDBJ whole genome shotgun (WGS) entry which is preliminary data.</text>
</comment>
<comment type="catalytic activity">
    <reaction evidence="1">
        <text>3',5'-cyclic CMP + H2O = CMP + H(+)</text>
        <dbReference type="Rhea" id="RHEA:72675"/>
        <dbReference type="ChEBI" id="CHEBI:15377"/>
        <dbReference type="ChEBI" id="CHEBI:15378"/>
        <dbReference type="ChEBI" id="CHEBI:58003"/>
        <dbReference type="ChEBI" id="CHEBI:60377"/>
    </reaction>
    <physiologicalReaction direction="left-to-right" evidence="1">
        <dbReference type="Rhea" id="RHEA:72676"/>
    </physiologicalReaction>
</comment>
<keyword evidence="6" id="KW-1185">Reference proteome</keyword>
<comment type="catalytic activity">
    <reaction evidence="3">
        <text>3',5'-cyclic UMP + H2O = UMP + H(+)</text>
        <dbReference type="Rhea" id="RHEA:70575"/>
        <dbReference type="ChEBI" id="CHEBI:15377"/>
        <dbReference type="ChEBI" id="CHEBI:15378"/>
        <dbReference type="ChEBI" id="CHEBI:57865"/>
        <dbReference type="ChEBI" id="CHEBI:184387"/>
    </reaction>
    <physiologicalReaction direction="left-to-right" evidence="3">
        <dbReference type="Rhea" id="RHEA:70576"/>
    </physiologicalReaction>
</comment>
<gene>
    <name evidence="5" type="ORF">QJS35_28815</name>
</gene>
<dbReference type="RefSeq" id="WP_232189472.1">
    <property type="nucleotide sequence ID" value="NZ_JAIOAP010000020.1"/>
</dbReference>
<dbReference type="Pfam" id="PF00753">
    <property type="entry name" value="Lactamase_B"/>
    <property type="match status" value="1"/>
</dbReference>
<dbReference type="CDD" id="cd07721">
    <property type="entry name" value="yflN-like_MBL-fold"/>
    <property type="match status" value="1"/>
</dbReference>
<dbReference type="InterPro" id="IPR001279">
    <property type="entry name" value="Metallo-B-lactamas"/>
</dbReference>
<dbReference type="InterPro" id="IPR036866">
    <property type="entry name" value="RibonucZ/Hydroxyglut_hydro"/>
</dbReference>
<evidence type="ECO:0000259" key="4">
    <source>
        <dbReference type="SMART" id="SM00849"/>
    </source>
</evidence>
<dbReference type="Gene3D" id="3.60.15.10">
    <property type="entry name" value="Ribonuclease Z/Hydroxyacylglutathione hydrolase-like"/>
    <property type="match status" value="1"/>
</dbReference>
<dbReference type="Proteomes" id="UP001493487">
    <property type="component" value="Unassembled WGS sequence"/>
</dbReference>
<feature type="domain" description="Metallo-beta-lactamase" evidence="4">
    <location>
        <begin position="20"/>
        <end position="200"/>
    </location>
</feature>
<evidence type="ECO:0000313" key="6">
    <source>
        <dbReference type="Proteomes" id="UP001493487"/>
    </source>
</evidence>
<dbReference type="SUPFAM" id="SSF56281">
    <property type="entry name" value="Metallo-hydrolase/oxidoreductase"/>
    <property type="match status" value="1"/>
</dbReference>
<dbReference type="PANTHER" id="PTHR42951">
    <property type="entry name" value="METALLO-BETA-LACTAMASE DOMAIN-CONTAINING"/>
    <property type="match status" value="1"/>
</dbReference>
<sequence length="204" mass="22911">MKVTQISEHIWSCKIWIIFPIHVWLVKEKSGITLVDTGLGMMAKGILNTVEQLKAGPLERIVLTHGHPDHIGGLKRIWRSKTVPTYAHRIEIPYMQGDLSYRKGRKPATYVEKGLIQALGEDEQGQLQRIGSLTPYFTPGHSPGHVVFYHEWDQVLLAGDLFTSKKGRLRAAPFTPDLRVSVQSSSIVRKLQPSKVEVCHGDSV</sequence>
<name>A0ABV1L293_9BACL</name>
<dbReference type="PANTHER" id="PTHR42951:SF17">
    <property type="entry name" value="METALLO-BETA-LACTAMASE DOMAIN-CONTAINING PROTEIN"/>
    <property type="match status" value="1"/>
</dbReference>
<accession>A0ABV1L293</accession>
<protein>
    <submittedName>
        <fullName evidence="5">MBL fold metallo-hydrolase</fullName>
    </submittedName>
</protein>